<dbReference type="GO" id="GO:0005886">
    <property type="term" value="C:plasma membrane"/>
    <property type="evidence" value="ECO:0007669"/>
    <property type="project" value="UniProtKB-SubCell"/>
</dbReference>
<dbReference type="InterPro" id="IPR027417">
    <property type="entry name" value="P-loop_NTPase"/>
</dbReference>
<dbReference type="Pfam" id="PF00005">
    <property type="entry name" value="ABC_tran"/>
    <property type="match status" value="1"/>
</dbReference>
<dbReference type="PROSITE" id="PS50893">
    <property type="entry name" value="ABC_TRANSPORTER_2"/>
    <property type="match status" value="1"/>
</dbReference>
<keyword evidence="3" id="KW-0813">Transport</keyword>
<gene>
    <name evidence="9" type="primary">dppD</name>
    <name evidence="9" type="ORF">COV72_08920</name>
</gene>
<name>A0A2H0LXL4_9BACT</name>
<dbReference type="Gene3D" id="3.40.50.300">
    <property type="entry name" value="P-loop containing nucleotide triphosphate hydrolases"/>
    <property type="match status" value="1"/>
</dbReference>
<keyword evidence="7" id="KW-0472">Membrane</keyword>
<dbReference type="InterPro" id="IPR017871">
    <property type="entry name" value="ABC_transporter-like_CS"/>
</dbReference>
<reference evidence="9 10" key="1">
    <citation type="submission" date="2017-09" db="EMBL/GenBank/DDBJ databases">
        <title>Depth-based differentiation of microbial function through sediment-hosted aquifers and enrichment of novel symbionts in the deep terrestrial subsurface.</title>
        <authorList>
            <person name="Probst A.J."/>
            <person name="Ladd B."/>
            <person name="Jarett J.K."/>
            <person name="Geller-Mcgrath D.E."/>
            <person name="Sieber C.M."/>
            <person name="Emerson J.B."/>
            <person name="Anantharaman K."/>
            <person name="Thomas B.C."/>
            <person name="Malmstrom R."/>
            <person name="Stieglmeier M."/>
            <person name="Klingl A."/>
            <person name="Woyke T."/>
            <person name="Ryan C.M."/>
            <person name="Banfield J.F."/>
        </authorList>
    </citation>
    <scope>NUCLEOTIDE SEQUENCE [LARGE SCALE GENOMIC DNA]</scope>
    <source>
        <strain evidence="9">CG11_big_fil_rev_8_21_14_0_20_42_13</strain>
    </source>
</reference>
<evidence type="ECO:0000313" key="9">
    <source>
        <dbReference type="EMBL" id="PIQ88414.1"/>
    </source>
</evidence>
<dbReference type="SUPFAM" id="SSF52540">
    <property type="entry name" value="P-loop containing nucleoside triphosphate hydrolases"/>
    <property type="match status" value="1"/>
</dbReference>
<accession>A0A2H0LXL4</accession>
<evidence type="ECO:0000256" key="7">
    <source>
        <dbReference type="ARBA" id="ARBA00023136"/>
    </source>
</evidence>
<dbReference type="GO" id="GO:0016887">
    <property type="term" value="F:ATP hydrolysis activity"/>
    <property type="evidence" value="ECO:0007669"/>
    <property type="project" value="InterPro"/>
</dbReference>
<evidence type="ECO:0000256" key="4">
    <source>
        <dbReference type="ARBA" id="ARBA00022475"/>
    </source>
</evidence>
<keyword evidence="6 9" id="KW-0067">ATP-binding</keyword>
<comment type="subcellular location">
    <subcellularLocation>
        <location evidence="1">Cell inner membrane</location>
        <topology evidence="1">Peripheral membrane protein</topology>
    </subcellularLocation>
</comment>
<feature type="domain" description="ABC transporter" evidence="8">
    <location>
        <begin position="9"/>
        <end position="259"/>
    </location>
</feature>
<dbReference type="GO" id="GO:0005524">
    <property type="term" value="F:ATP binding"/>
    <property type="evidence" value="ECO:0007669"/>
    <property type="project" value="UniProtKB-KW"/>
</dbReference>
<dbReference type="CDD" id="cd03257">
    <property type="entry name" value="ABC_NikE_OppD_transporters"/>
    <property type="match status" value="1"/>
</dbReference>
<protein>
    <submittedName>
        <fullName evidence="9">Dipeptide ABC transporter ATP-binding protein DppD</fullName>
    </submittedName>
</protein>
<evidence type="ECO:0000259" key="8">
    <source>
        <dbReference type="PROSITE" id="PS50893"/>
    </source>
</evidence>
<evidence type="ECO:0000256" key="1">
    <source>
        <dbReference type="ARBA" id="ARBA00004417"/>
    </source>
</evidence>
<dbReference type="Proteomes" id="UP000229641">
    <property type="component" value="Unassembled WGS sequence"/>
</dbReference>
<dbReference type="AlphaFoldDB" id="A0A2H0LXL4"/>
<dbReference type="EMBL" id="PCWA01000109">
    <property type="protein sequence ID" value="PIQ88414.1"/>
    <property type="molecule type" value="Genomic_DNA"/>
</dbReference>
<dbReference type="PANTHER" id="PTHR43297:SF2">
    <property type="entry name" value="DIPEPTIDE TRANSPORT ATP-BINDING PROTEIN DPPD"/>
    <property type="match status" value="1"/>
</dbReference>
<dbReference type="PROSITE" id="PS00211">
    <property type="entry name" value="ABC_TRANSPORTER_1"/>
    <property type="match status" value="1"/>
</dbReference>
<evidence type="ECO:0000256" key="6">
    <source>
        <dbReference type="ARBA" id="ARBA00022840"/>
    </source>
</evidence>
<dbReference type="InterPro" id="IPR050388">
    <property type="entry name" value="ABC_Ni/Peptide_Import"/>
</dbReference>
<sequence>MRKTKETLLEIKDLKLSYYSENGKNTILEGFNLTLLEDEVVALVGASGCGKSSAALSILMLLGSNARIEKGEVLYKGRDLVKARPEYMAKIRGEEISIIFQEPLSALNPVFTIGYQMYEVFRYHSDLGKEKIYGKMVELLKLVGIAGAKEVIKYYPHQLSGGMRQRIVIAMSIALNPKLIIADEPTSNLDVTLQVQIIDLFKKLKEELGVSILLITHDLRAVEDIATKINVMHKGRVIEENITQIILRRPKEDYTKLLIKAADYQ</sequence>
<keyword evidence="5" id="KW-0547">Nucleotide-binding</keyword>
<keyword evidence="4" id="KW-1003">Cell membrane</keyword>
<dbReference type="SMART" id="SM00382">
    <property type="entry name" value="AAA"/>
    <property type="match status" value="1"/>
</dbReference>
<comment type="similarity">
    <text evidence="2">Belongs to the ABC transporter superfamily.</text>
</comment>
<evidence type="ECO:0000256" key="2">
    <source>
        <dbReference type="ARBA" id="ARBA00005417"/>
    </source>
</evidence>
<organism evidence="9 10">
    <name type="scientific">Candidatus Ghiorseimicrobium undicola</name>
    <dbReference type="NCBI Taxonomy" id="1974746"/>
    <lineage>
        <taxon>Bacteria</taxon>
        <taxon>Pseudomonadati</taxon>
        <taxon>Candidatus Omnitrophota</taxon>
        <taxon>Candidatus Ghiorseimicrobium</taxon>
    </lineage>
</organism>
<evidence type="ECO:0000313" key="10">
    <source>
        <dbReference type="Proteomes" id="UP000229641"/>
    </source>
</evidence>
<proteinExistence type="inferred from homology"/>
<comment type="caution">
    <text evidence="9">The sequence shown here is derived from an EMBL/GenBank/DDBJ whole genome shotgun (WGS) entry which is preliminary data.</text>
</comment>
<evidence type="ECO:0000256" key="5">
    <source>
        <dbReference type="ARBA" id="ARBA00022741"/>
    </source>
</evidence>
<dbReference type="PANTHER" id="PTHR43297">
    <property type="entry name" value="OLIGOPEPTIDE TRANSPORT ATP-BINDING PROTEIN APPD"/>
    <property type="match status" value="1"/>
</dbReference>
<dbReference type="InterPro" id="IPR003593">
    <property type="entry name" value="AAA+_ATPase"/>
</dbReference>
<dbReference type="InterPro" id="IPR003439">
    <property type="entry name" value="ABC_transporter-like_ATP-bd"/>
</dbReference>
<evidence type="ECO:0000256" key="3">
    <source>
        <dbReference type="ARBA" id="ARBA00022448"/>
    </source>
</evidence>